<accession>A0A4U8UP83</accession>
<reference evidence="2 3" key="1">
    <citation type="journal article" date="2015" name="Genome Biol.">
        <title>Comparative genomics of Steinernema reveals deeply conserved gene regulatory networks.</title>
        <authorList>
            <person name="Dillman A.R."/>
            <person name="Macchietto M."/>
            <person name="Porter C.F."/>
            <person name="Rogers A."/>
            <person name="Williams B."/>
            <person name="Antoshechkin I."/>
            <person name="Lee M.M."/>
            <person name="Goodwin Z."/>
            <person name="Lu X."/>
            <person name="Lewis E.E."/>
            <person name="Goodrich-Blair H."/>
            <person name="Stock S.P."/>
            <person name="Adams B.J."/>
            <person name="Sternberg P.W."/>
            <person name="Mortazavi A."/>
        </authorList>
    </citation>
    <scope>NUCLEOTIDE SEQUENCE [LARGE SCALE GENOMIC DNA]</scope>
    <source>
        <strain evidence="2 3">ALL</strain>
    </source>
</reference>
<gene>
    <name evidence="2" type="ORF">L596_002271</name>
</gene>
<dbReference type="EMBL" id="AZBU02000001">
    <property type="protein sequence ID" value="TMS34741.1"/>
    <property type="molecule type" value="Genomic_DNA"/>
</dbReference>
<organism evidence="2 3">
    <name type="scientific">Steinernema carpocapsae</name>
    <name type="common">Entomopathogenic nematode</name>
    <dbReference type="NCBI Taxonomy" id="34508"/>
    <lineage>
        <taxon>Eukaryota</taxon>
        <taxon>Metazoa</taxon>
        <taxon>Ecdysozoa</taxon>
        <taxon>Nematoda</taxon>
        <taxon>Chromadorea</taxon>
        <taxon>Rhabditida</taxon>
        <taxon>Tylenchina</taxon>
        <taxon>Panagrolaimomorpha</taxon>
        <taxon>Strongyloidoidea</taxon>
        <taxon>Steinernematidae</taxon>
        <taxon>Steinernema</taxon>
    </lineage>
</organism>
<reference evidence="2 3" key="2">
    <citation type="journal article" date="2019" name="G3 (Bethesda)">
        <title>Hybrid Assembly of the Genome of the Entomopathogenic Nematode Steinernema carpocapsae Identifies the X-Chromosome.</title>
        <authorList>
            <person name="Serra L."/>
            <person name="Macchietto M."/>
            <person name="Macias-Munoz A."/>
            <person name="McGill C.J."/>
            <person name="Rodriguez I.M."/>
            <person name="Rodriguez B."/>
            <person name="Murad R."/>
            <person name="Mortazavi A."/>
        </authorList>
    </citation>
    <scope>NUCLEOTIDE SEQUENCE [LARGE SCALE GENOMIC DNA]</scope>
    <source>
        <strain evidence="2 3">ALL</strain>
    </source>
</reference>
<keyword evidence="3" id="KW-1185">Reference proteome</keyword>
<dbReference type="EMBL" id="CM016762">
    <property type="protein sequence ID" value="TMS34741.1"/>
    <property type="molecule type" value="Genomic_DNA"/>
</dbReference>
<feature type="region of interest" description="Disordered" evidence="1">
    <location>
        <begin position="126"/>
        <end position="148"/>
    </location>
</feature>
<comment type="caution">
    <text evidence="2">The sequence shown here is derived from an EMBL/GenBank/DDBJ whole genome shotgun (WGS) entry which is preliminary data.</text>
</comment>
<name>A0A4U8UP83_STECR</name>
<evidence type="ECO:0000313" key="2">
    <source>
        <dbReference type="EMBL" id="TMS34741.1"/>
    </source>
</evidence>
<evidence type="ECO:0000256" key="1">
    <source>
        <dbReference type="SAM" id="MobiDB-lite"/>
    </source>
</evidence>
<proteinExistence type="predicted"/>
<evidence type="ECO:0000313" key="3">
    <source>
        <dbReference type="Proteomes" id="UP000298663"/>
    </source>
</evidence>
<dbReference type="AlphaFoldDB" id="A0A4U8UP83"/>
<dbReference type="Proteomes" id="UP000298663">
    <property type="component" value="Chromosome X"/>
</dbReference>
<protein>
    <submittedName>
        <fullName evidence="2">Uncharacterized protein</fullName>
    </submittedName>
</protein>
<sequence>MHEPEVAIRIRNFATTYRKSAVPSFTADRLQKRFGTERRCEIESGDERRGGFDAGRWPHTVLHRRTTCGHRPSRRASNRKPSVAFFRGFNGDQNTYVHVELDHDPLLLNEFFDVLFHDFVGRMPPEAASSERPTEPRPAQVPQSTWQQYWRPQVTVVRATSRAPSGNTAAG</sequence>